<organism evidence="1 2">
    <name type="scientific">Ideonella azotifigens</name>
    <dbReference type="NCBI Taxonomy" id="513160"/>
    <lineage>
        <taxon>Bacteria</taxon>
        <taxon>Pseudomonadati</taxon>
        <taxon>Pseudomonadota</taxon>
        <taxon>Betaproteobacteria</taxon>
        <taxon>Burkholderiales</taxon>
        <taxon>Sphaerotilaceae</taxon>
        <taxon>Ideonella</taxon>
    </lineage>
</organism>
<name>A0ABP3V995_9BURK</name>
<keyword evidence="2" id="KW-1185">Reference proteome</keyword>
<accession>A0ABP3V995</accession>
<evidence type="ECO:0000313" key="1">
    <source>
        <dbReference type="EMBL" id="GAA0750765.1"/>
    </source>
</evidence>
<comment type="caution">
    <text evidence="1">The sequence shown here is derived from an EMBL/GenBank/DDBJ whole genome shotgun (WGS) entry which is preliminary data.</text>
</comment>
<gene>
    <name evidence="1" type="ORF">GCM10009107_22940</name>
</gene>
<proteinExistence type="predicted"/>
<reference evidence="2" key="1">
    <citation type="journal article" date="2019" name="Int. J. Syst. Evol. Microbiol.">
        <title>The Global Catalogue of Microorganisms (GCM) 10K type strain sequencing project: providing services to taxonomists for standard genome sequencing and annotation.</title>
        <authorList>
            <consortium name="The Broad Institute Genomics Platform"/>
            <consortium name="The Broad Institute Genome Sequencing Center for Infectious Disease"/>
            <person name="Wu L."/>
            <person name="Ma J."/>
        </authorList>
    </citation>
    <scope>NUCLEOTIDE SEQUENCE [LARGE SCALE GENOMIC DNA]</scope>
    <source>
        <strain evidence="2">JCM 15503</strain>
    </source>
</reference>
<dbReference type="EMBL" id="BAAAEW010000012">
    <property type="protein sequence ID" value="GAA0750765.1"/>
    <property type="molecule type" value="Genomic_DNA"/>
</dbReference>
<evidence type="ECO:0000313" key="2">
    <source>
        <dbReference type="Proteomes" id="UP001500279"/>
    </source>
</evidence>
<dbReference type="Proteomes" id="UP001500279">
    <property type="component" value="Unassembled WGS sequence"/>
</dbReference>
<protein>
    <submittedName>
        <fullName evidence="1">Uncharacterized protein</fullName>
    </submittedName>
</protein>
<sequence>MLRCRWQAQEYVGLCIGGAGAAELLEFRVEQCVEASGVAAHHRLVQFDFKCLKLAKQRWFEMLHWK</sequence>